<dbReference type="RefSeq" id="WP_369017561.1">
    <property type="nucleotide sequence ID" value="NZ_CP121689.1"/>
</dbReference>
<name>A0ABZ2Y8V4_9BACT</name>
<dbReference type="InterPro" id="IPR000572">
    <property type="entry name" value="OxRdtase_Mopterin-bd_dom"/>
</dbReference>
<dbReference type="Proteomes" id="UP001461341">
    <property type="component" value="Chromosome"/>
</dbReference>
<dbReference type="SUPFAM" id="SSF56524">
    <property type="entry name" value="Oxidoreductase molybdopterin-binding domain"/>
    <property type="match status" value="1"/>
</dbReference>
<feature type="domain" description="Oxidoreductase molybdopterin-binding" evidence="1">
    <location>
        <begin position="60"/>
        <end position="204"/>
    </location>
</feature>
<dbReference type="InterPro" id="IPR036374">
    <property type="entry name" value="OxRdtase_Mopterin-bd_sf"/>
</dbReference>
<accession>A0ABZ2Y8V4</accession>
<evidence type="ECO:0000259" key="1">
    <source>
        <dbReference type="Pfam" id="PF00174"/>
    </source>
</evidence>
<protein>
    <submittedName>
        <fullName evidence="2">Molybdopterin-dependent oxidoreductase</fullName>
    </submittedName>
</protein>
<gene>
    <name evidence="2" type="ORF">QBE54_07405</name>
</gene>
<organism evidence="2 3">
    <name type="scientific">Thermatribacter velox</name>
    <dbReference type="NCBI Taxonomy" id="3039681"/>
    <lineage>
        <taxon>Bacteria</taxon>
        <taxon>Pseudomonadati</taxon>
        <taxon>Atribacterota</taxon>
        <taxon>Atribacteria</taxon>
        <taxon>Atribacterales</taxon>
        <taxon>Thermatribacteraceae</taxon>
        <taxon>Thermatribacter</taxon>
    </lineage>
</organism>
<dbReference type="PANTHER" id="PTHR43032">
    <property type="entry name" value="PROTEIN-METHIONINE-SULFOXIDE REDUCTASE"/>
    <property type="match status" value="1"/>
</dbReference>
<reference evidence="2 3" key="1">
    <citation type="submission" date="2023-03" db="EMBL/GenBank/DDBJ databases">
        <title>Novel Species.</title>
        <authorList>
            <person name="Ma S."/>
        </authorList>
    </citation>
    <scope>NUCLEOTIDE SEQUENCE [LARGE SCALE GENOMIC DNA]</scope>
    <source>
        <strain evidence="2 3">B11</strain>
    </source>
</reference>
<dbReference type="CDD" id="cd00321">
    <property type="entry name" value="SO_family_Moco"/>
    <property type="match status" value="1"/>
</dbReference>
<dbReference type="Pfam" id="PF00174">
    <property type="entry name" value="Oxidored_molyb"/>
    <property type="match status" value="1"/>
</dbReference>
<dbReference type="PANTHER" id="PTHR43032:SF2">
    <property type="entry name" value="BLL0505 PROTEIN"/>
    <property type="match status" value="1"/>
</dbReference>
<dbReference type="EMBL" id="CP121689">
    <property type="protein sequence ID" value="WZL75414.1"/>
    <property type="molecule type" value="Genomic_DNA"/>
</dbReference>
<proteinExistence type="predicted"/>
<dbReference type="Gene3D" id="3.90.420.10">
    <property type="entry name" value="Oxidoreductase, molybdopterin-binding domain"/>
    <property type="match status" value="1"/>
</dbReference>
<evidence type="ECO:0000313" key="2">
    <source>
        <dbReference type="EMBL" id="WZL75414.1"/>
    </source>
</evidence>
<sequence length="222" mass="25276">MQKLSRAFTVLALSLFFVLVFVVAGFGEQNLSTDEVEIREYQGEKLGSVSDFRENSIRGVQKVDPATYRLVVDGLVAKPLSFSLEELRSFPRKKKLVTLFCVEGWQVKALWEGIPLSALFEKVGVLPEANTVIFYAVDGYTTSLPLDYILERDIIIADKINGITLPPAQGFPFQLVAESKWGYKWIRWLERIELSDNANYRGYWESKGYSNSGDLNRPMFEQ</sequence>
<keyword evidence="3" id="KW-1185">Reference proteome</keyword>
<evidence type="ECO:0000313" key="3">
    <source>
        <dbReference type="Proteomes" id="UP001461341"/>
    </source>
</evidence>